<dbReference type="PANTHER" id="PTHR30427">
    <property type="entry name" value="TRANSCRIPTIONAL ACTIVATOR PROTEIN LYSR"/>
    <property type="match status" value="1"/>
</dbReference>
<feature type="domain" description="HTH lysR-type" evidence="6">
    <location>
        <begin position="1"/>
        <end position="58"/>
    </location>
</feature>
<dbReference type="SUPFAM" id="SSF46785">
    <property type="entry name" value="Winged helix' DNA-binding domain"/>
    <property type="match status" value="1"/>
</dbReference>
<evidence type="ECO:0000256" key="4">
    <source>
        <dbReference type="ARBA" id="ARBA00023163"/>
    </source>
</evidence>
<dbReference type="GO" id="GO:0003700">
    <property type="term" value="F:DNA-binding transcription factor activity"/>
    <property type="evidence" value="ECO:0007669"/>
    <property type="project" value="InterPro"/>
</dbReference>
<evidence type="ECO:0000256" key="1">
    <source>
        <dbReference type="ARBA" id="ARBA00009437"/>
    </source>
</evidence>
<evidence type="ECO:0000256" key="5">
    <source>
        <dbReference type="SAM" id="SignalP"/>
    </source>
</evidence>
<keyword evidence="8" id="KW-1185">Reference proteome</keyword>
<dbReference type="InterPro" id="IPR036388">
    <property type="entry name" value="WH-like_DNA-bd_sf"/>
</dbReference>
<gene>
    <name evidence="7" type="ORF">KL771_27200</name>
</gene>
<reference evidence="7 8" key="1">
    <citation type="submission" date="2021-06" db="EMBL/GenBank/DDBJ databases">
        <authorList>
            <person name="Grouzdev D.S."/>
            <person name="Koziaeva V."/>
        </authorList>
    </citation>
    <scope>NUCLEOTIDE SEQUENCE [LARGE SCALE GENOMIC DNA]</scope>
    <source>
        <strain evidence="7 8">22</strain>
    </source>
</reference>
<evidence type="ECO:0000259" key="6">
    <source>
        <dbReference type="PROSITE" id="PS50931"/>
    </source>
</evidence>
<dbReference type="PRINTS" id="PR00039">
    <property type="entry name" value="HTHLYSR"/>
</dbReference>
<dbReference type="GO" id="GO:0010628">
    <property type="term" value="P:positive regulation of gene expression"/>
    <property type="evidence" value="ECO:0007669"/>
    <property type="project" value="TreeGrafter"/>
</dbReference>
<dbReference type="InterPro" id="IPR036390">
    <property type="entry name" value="WH_DNA-bd_sf"/>
</dbReference>
<organism evidence="7 8">
    <name type="scientific">Prosthecodimorpha staleyi</name>
    <dbReference type="NCBI Taxonomy" id="2840188"/>
    <lineage>
        <taxon>Bacteria</taxon>
        <taxon>Pseudomonadati</taxon>
        <taxon>Pseudomonadota</taxon>
        <taxon>Alphaproteobacteria</taxon>
        <taxon>Hyphomicrobiales</taxon>
        <taxon>Ancalomicrobiaceae</taxon>
        <taxon>Prosthecodimorpha</taxon>
    </lineage>
</organism>
<dbReference type="InterPro" id="IPR005119">
    <property type="entry name" value="LysR_subst-bd"/>
</dbReference>
<keyword evidence="4" id="KW-0804">Transcription</keyword>
<dbReference type="Pfam" id="PF00126">
    <property type="entry name" value="HTH_1"/>
    <property type="match status" value="1"/>
</dbReference>
<proteinExistence type="inferred from homology"/>
<comment type="caution">
    <text evidence="7">The sequence shown here is derived from an EMBL/GenBank/DDBJ whole genome shotgun (WGS) entry which is preliminary data.</text>
</comment>
<dbReference type="Gene3D" id="1.10.10.10">
    <property type="entry name" value="Winged helix-like DNA-binding domain superfamily/Winged helix DNA-binding domain"/>
    <property type="match status" value="1"/>
</dbReference>
<dbReference type="PANTHER" id="PTHR30427:SF1">
    <property type="entry name" value="TRANSCRIPTIONAL ACTIVATOR PROTEIN LYSR"/>
    <property type="match status" value="1"/>
</dbReference>
<dbReference type="Proteomes" id="UP000766595">
    <property type="component" value="Unassembled WGS sequence"/>
</dbReference>
<dbReference type="SUPFAM" id="SSF53850">
    <property type="entry name" value="Periplasmic binding protein-like II"/>
    <property type="match status" value="1"/>
</dbReference>
<evidence type="ECO:0000256" key="3">
    <source>
        <dbReference type="ARBA" id="ARBA00023125"/>
    </source>
</evidence>
<accession>A0A947DAM8</accession>
<comment type="similarity">
    <text evidence="1">Belongs to the LysR transcriptional regulatory family.</text>
</comment>
<dbReference type="Gene3D" id="3.40.190.290">
    <property type="match status" value="1"/>
</dbReference>
<keyword evidence="5" id="KW-0732">Signal</keyword>
<name>A0A947DAM8_9HYPH</name>
<dbReference type="RefSeq" id="WP_261971668.1">
    <property type="nucleotide sequence ID" value="NZ_JAHHZF010000022.1"/>
</dbReference>
<keyword evidence="2" id="KW-0805">Transcription regulation</keyword>
<evidence type="ECO:0000313" key="7">
    <source>
        <dbReference type="EMBL" id="MBT9293171.1"/>
    </source>
</evidence>
<dbReference type="GO" id="GO:0043565">
    <property type="term" value="F:sequence-specific DNA binding"/>
    <property type="evidence" value="ECO:0007669"/>
    <property type="project" value="TreeGrafter"/>
</dbReference>
<dbReference type="Pfam" id="PF03466">
    <property type="entry name" value="LysR_substrate"/>
    <property type="match status" value="1"/>
</dbReference>
<sequence>MNLLYLSAFRAVMLTGTVSAAAELLGRSQPAVSRLLDKLEAELGVTLFERRRGLVTPTSVARLLLDEIERAFVSLDSLKTFAARVAEGESSRIDAALMPALAHSFMPRLLAKFQKEWPRTRIVFHATVSARVEEWAASQQIDIGLAETPFRRSGFRIEPFSDAPYIAAVPRDHPLADRSRIEPADLADVPFISWTALTSAGQLVPQAFRAAGVRYAPTYETTISAAVWEMVKSGIGIGLIDPYTAVSQSDEHVRLIPFSPTIPFNVALLRPDTRSANRAVEALLDLLATERDLALRQLPR</sequence>
<dbReference type="PROSITE" id="PS50931">
    <property type="entry name" value="HTH_LYSR"/>
    <property type="match status" value="1"/>
</dbReference>
<feature type="signal peptide" evidence="5">
    <location>
        <begin position="1"/>
        <end position="21"/>
    </location>
</feature>
<dbReference type="EMBL" id="JAHHZF010000022">
    <property type="protein sequence ID" value="MBT9293171.1"/>
    <property type="molecule type" value="Genomic_DNA"/>
</dbReference>
<dbReference type="InterPro" id="IPR000847">
    <property type="entry name" value="LysR_HTH_N"/>
</dbReference>
<evidence type="ECO:0000256" key="2">
    <source>
        <dbReference type="ARBA" id="ARBA00023015"/>
    </source>
</evidence>
<protein>
    <submittedName>
        <fullName evidence="7">LysR family transcriptional regulator</fullName>
    </submittedName>
</protein>
<evidence type="ECO:0000313" key="8">
    <source>
        <dbReference type="Proteomes" id="UP000766595"/>
    </source>
</evidence>
<keyword evidence="3" id="KW-0238">DNA-binding</keyword>
<dbReference type="AlphaFoldDB" id="A0A947DAM8"/>
<feature type="chain" id="PRO_5037865709" evidence="5">
    <location>
        <begin position="22"/>
        <end position="300"/>
    </location>
</feature>